<dbReference type="Proteomes" id="UP000050867">
    <property type="component" value="Unassembled WGS sequence"/>
</dbReference>
<evidence type="ECO:0000256" key="3">
    <source>
        <dbReference type="ARBA" id="ARBA00022475"/>
    </source>
</evidence>
<dbReference type="OrthoDB" id="9812701at2"/>
<comment type="caution">
    <text evidence="9">The sequence shown here is derived from an EMBL/GenBank/DDBJ whole genome shotgun (WGS) entry which is preliminary data.</text>
</comment>
<evidence type="ECO:0000256" key="1">
    <source>
        <dbReference type="ARBA" id="ARBA00004651"/>
    </source>
</evidence>
<accession>A0A0T6LL51</accession>
<dbReference type="Gene3D" id="1.10.3720.10">
    <property type="entry name" value="MetI-like"/>
    <property type="match status" value="1"/>
</dbReference>
<organism evidence="9 10">
    <name type="scientific">Wenjunlia vitaminophila</name>
    <name type="common">Streptomyces vitaminophilus</name>
    <dbReference type="NCBI Taxonomy" id="76728"/>
    <lineage>
        <taxon>Bacteria</taxon>
        <taxon>Bacillati</taxon>
        <taxon>Actinomycetota</taxon>
        <taxon>Actinomycetes</taxon>
        <taxon>Kitasatosporales</taxon>
        <taxon>Streptomycetaceae</taxon>
        <taxon>Wenjunlia</taxon>
    </lineage>
</organism>
<dbReference type="EMBL" id="LLZU01000039">
    <property type="protein sequence ID" value="KRV46572.1"/>
    <property type="molecule type" value="Genomic_DNA"/>
</dbReference>
<dbReference type="PANTHER" id="PTHR43386">
    <property type="entry name" value="OLIGOPEPTIDE TRANSPORT SYSTEM PERMEASE PROTEIN APPC"/>
    <property type="match status" value="1"/>
</dbReference>
<dbReference type="AlphaFoldDB" id="A0A0T6LL51"/>
<comment type="similarity">
    <text evidence="7">Belongs to the binding-protein-dependent transport system permease family.</text>
</comment>
<gene>
    <name evidence="9" type="ORF">AQ490_11880</name>
</gene>
<evidence type="ECO:0000259" key="8">
    <source>
        <dbReference type="PROSITE" id="PS50928"/>
    </source>
</evidence>
<dbReference type="Pfam" id="PF00528">
    <property type="entry name" value="BPD_transp_1"/>
    <property type="match status" value="1"/>
</dbReference>
<evidence type="ECO:0000256" key="6">
    <source>
        <dbReference type="ARBA" id="ARBA00023136"/>
    </source>
</evidence>
<reference evidence="9 10" key="1">
    <citation type="submission" date="2015-10" db="EMBL/GenBank/DDBJ databases">
        <title>Draft genome sequence of pyrrolomycin-producing Streptomyces vitaminophilus.</title>
        <authorList>
            <person name="Graham D.E."/>
            <person name="Mahan K.M."/>
            <person name="Klingeman D.M."/>
            <person name="Hettich R.L."/>
            <person name="Parry R.J."/>
        </authorList>
    </citation>
    <scope>NUCLEOTIDE SEQUENCE [LARGE SCALE GENOMIC DNA]</scope>
    <source>
        <strain evidence="9 10">ATCC 31673</strain>
    </source>
</reference>
<evidence type="ECO:0000256" key="4">
    <source>
        <dbReference type="ARBA" id="ARBA00022692"/>
    </source>
</evidence>
<sequence>MSDVHLASEAAAAPTAPGPTVLAPSSVWHRLRARPLFWVAISLITLFVLMAAVPSLFTSVDPEDCNLSRSLVGPNGDHWLGTDVQGCDVYARSVHATRASLLIGLSVTVATFLIGVLVGSVAGYFGGIVDAVLSRIIEIFLAIPLLLGATVLLATAANGDGGVLGVIVALSLYGWTQTARIMRASTMETRGLDYIVAARASGASDPRILLEHVIPNAISPVIVVATTNVGLFITYEATISYLGLGLQDSTLSWGQMIHDSVSRFLTSPHALLAPAGFLSLAVLGVLLLGDAMRDAVDPRSRR</sequence>
<feature type="transmembrane region" description="Helical" evidence="7">
    <location>
        <begin position="101"/>
        <end position="125"/>
    </location>
</feature>
<dbReference type="GO" id="GO:0005886">
    <property type="term" value="C:plasma membrane"/>
    <property type="evidence" value="ECO:0007669"/>
    <property type="project" value="UniProtKB-SubCell"/>
</dbReference>
<keyword evidence="2 7" id="KW-0813">Transport</keyword>
<dbReference type="GO" id="GO:0055085">
    <property type="term" value="P:transmembrane transport"/>
    <property type="evidence" value="ECO:0007669"/>
    <property type="project" value="InterPro"/>
</dbReference>
<keyword evidence="10" id="KW-1185">Reference proteome</keyword>
<keyword evidence="4 7" id="KW-0812">Transmembrane</keyword>
<feature type="transmembrane region" description="Helical" evidence="7">
    <location>
        <begin position="36"/>
        <end position="57"/>
    </location>
</feature>
<feature type="domain" description="ABC transmembrane type-1" evidence="8">
    <location>
        <begin position="97"/>
        <end position="289"/>
    </location>
</feature>
<dbReference type="SUPFAM" id="SSF161098">
    <property type="entry name" value="MetI-like"/>
    <property type="match status" value="1"/>
</dbReference>
<evidence type="ECO:0000256" key="5">
    <source>
        <dbReference type="ARBA" id="ARBA00022989"/>
    </source>
</evidence>
<feature type="transmembrane region" description="Helical" evidence="7">
    <location>
        <begin position="137"/>
        <end position="157"/>
    </location>
</feature>
<dbReference type="STRING" id="76728.AQ490_11880"/>
<proteinExistence type="inferred from homology"/>
<keyword evidence="3" id="KW-1003">Cell membrane</keyword>
<evidence type="ECO:0000256" key="2">
    <source>
        <dbReference type="ARBA" id="ARBA00022448"/>
    </source>
</evidence>
<dbReference type="PROSITE" id="PS50928">
    <property type="entry name" value="ABC_TM1"/>
    <property type="match status" value="1"/>
</dbReference>
<keyword evidence="6 7" id="KW-0472">Membrane</keyword>
<dbReference type="Pfam" id="PF12911">
    <property type="entry name" value="OppC_N"/>
    <property type="match status" value="1"/>
</dbReference>
<dbReference type="InterPro" id="IPR025966">
    <property type="entry name" value="OppC_N"/>
</dbReference>
<evidence type="ECO:0000256" key="7">
    <source>
        <dbReference type="RuleBase" id="RU363032"/>
    </source>
</evidence>
<evidence type="ECO:0000313" key="10">
    <source>
        <dbReference type="Proteomes" id="UP000050867"/>
    </source>
</evidence>
<dbReference type="InterPro" id="IPR050366">
    <property type="entry name" value="BP-dependent_transpt_permease"/>
</dbReference>
<feature type="transmembrane region" description="Helical" evidence="7">
    <location>
        <begin position="271"/>
        <end position="292"/>
    </location>
</feature>
<name>A0A0T6LL51_WENVI</name>
<dbReference type="InterPro" id="IPR035906">
    <property type="entry name" value="MetI-like_sf"/>
</dbReference>
<feature type="transmembrane region" description="Helical" evidence="7">
    <location>
        <begin position="163"/>
        <end position="182"/>
    </location>
</feature>
<comment type="subcellular location">
    <subcellularLocation>
        <location evidence="1 7">Cell membrane</location>
        <topology evidence="1 7">Multi-pass membrane protein</topology>
    </subcellularLocation>
</comment>
<dbReference type="RefSeq" id="WP_018385697.1">
    <property type="nucleotide sequence ID" value="NZ_LLZU01000039.1"/>
</dbReference>
<dbReference type="CDD" id="cd06261">
    <property type="entry name" value="TM_PBP2"/>
    <property type="match status" value="1"/>
</dbReference>
<dbReference type="PANTHER" id="PTHR43386:SF6">
    <property type="entry name" value="ABC TRANSPORTER PERMEASE PROTEIN"/>
    <property type="match status" value="1"/>
</dbReference>
<evidence type="ECO:0000313" key="9">
    <source>
        <dbReference type="EMBL" id="KRV46572.1"/>
    </source>
</evidence>
<protein>
    <submittedName>
        <fullName evidence="9">Peptide ABC transporter permease</fullName>
    </submittedName>
</protein>
<feature type="transmembrane region" description="Helical" evidence="7">
    <location>
        <begin position="217"/>
        <end position="235"/>
    </location>
</feature>
<dbReference type="InterPro" id="IPR000515">
    <property type="entry name" value="MetI-like"/>
</dbReference>
<keyword evidence="5 7" id="KW-1133">Transmembrane helix</keyword>
<dbReference type="eggNOG" id="COG1173">
    <property type="taxonomic scope" value="Bacteria"/>
</dbReference>